<dbReference type="RefSeq" id="WP_121848991.1">
    <property type="nucleotide sequence ID" value="NZ_CP032050.1"/>
</dbReference>
<dbReference type="InterPro" id="IPR011256">
    <property type="entry name" value="Reg_factor_effector_dom_sf"/>
</dbReference>
<gene>
    <name evidence="2" type="ORF">D1013_11615</name>
</gene>
<dbReference type="Pfam" id="PF14526">
    <property type="entry name" value="Cass2"/>
    <property type="match status" value="1"/>
</dbReference>
<accession>A0A3G2L6W8</accession>
<dbReference type="SMART" id="SM00871">
    <property type="entry name" value="AraC_E_bind"/>
    <property type="match status" value="1"/>
</dbReference>
<reference evidence="2 3" key="1">
    <citation type="submission" date="2018-08" db="EMBL/GenBank/DDBJ databases">
        <title>The reduced genetic potential of extracellular carbohydrate catabolism in Euzebyella marina RN62, a Flavobacteriia bacterium isolated from the hadal water.</title>
        <authorList>
            <person name="Xue C."/>
        </authorList>
    </citation>
    <scope>NUCLEOTIDE SEQUENCE [LARGE SCALE GENOMIC DNA]</scope>
    <source>
        <strain evidence="2 3">RN62</strain>
    </source>
</reference>
<dbReference type="Proteomes" id="UP000276309">
    <property type="component" value="Chromosome"/>
</dbReference>
<dbReference type="SUPFAM" id="SSF55136">
    <property type="entry name" value="Probable bacterial effector-binding domain"/>
    <property type="match status" value="1"/>
</dbReference>
<dbReference type="OrthoDB" id="9801008at2"/>
<dbReference type="AlphaFoldDB" id="A0A3G2L6W8"/>
<evidence type="ECO:0000259" key="1">
    <source>
        <dbReference type="SMART" id="SM00871"/>
    </source>
</evidence>
<dbReference type="PANTHER" id="PTHR36444">
    <property type="entry name" value="TRANSCRIPTIONAL REGULATOR PROTEIN YOBU-RELATED"/>
    <property type="match status" value="1"/>
</dbReference>
<keyword evidence="3" id="KW-1185">Reference proteome</keyword>
<dbReference type="PANTHER" id="PTHR36444:SF2">
    <property type="entry name" value="TRANSCRIPTIONAL REGULATOR PROTEIN YOBU-RELATED"/>
    <property type="match status" value="1"/>
</dbReference>
<sequence length="153" mass="17646">MKKVAITPFFIMGISVRTSNQDQQALKDITNLWRRFGEEGILEKIPHKKNEVIYSLYTDYDGDHTQPYTTVIGCEVTSFDKVPENMVVKKVEGGRYWKSSARGDLMKGIVGKHWNTIWNTELKRSYLSDFEVYDERTADPSHAEVGFYIGIND</sequence>
<dbReference type="InterPro" id="IPR010499">
    <property type="entry name" value="AraC_E-bd"/>
</dbReference>
<evidence type="ECO:0000313" key="3">
    <source>
        <dbReference type="Proteomes" id="UP000276309"/>
    </source>
</evidence>
<protein>
    <submittedName>
        <fullName evidence="2">AraC family transcriptional regulator</fullName>
    </submittedName>
</protein>
<dbReference type="KEGG" id="emar:D1013_11615"/>
<dbReference type="EMBL" id="CP032050">
    <property type="protein sequence ID" value="AYN67976.1"/>
    <property type="molecule type" value="Genomic_DNA"/>
</dbReference>
<organism evidence="2 3">
    <name type="scientific">Euzebyella marina</name>
    <dbReference type="NCBI Taxonomy" id="1761453"/>
    <lineage>
        <taxon>Bacteria</taxon>
        <taxon>Pseudomonadati</taxon>
        <taxon>Bacteroidota</taxon>
        <taxon>Flavobacteriia</taxon>
        <taxon>Flavobacteriales</taxon>
        <taxon>Flavobacteriaceae</taxon>
        <taxon>Euzebyella</taxon>
    </lineage>
</organism>
<evidence type="ECO:0000313" key="2">
    <source>
        <dbReference type="EMBL" id="AYN67976.1"/>
    </source>
</evidence>
<name>A0A3G2L6W8_9FLAO</name>
<feature type="domain" description="AraC effector-binding" evidence="1">
    <location>
        <begin position="1"/>
        <end position="152"/>
    </location>
</feature>
<dbReference type="InterPro" id="IPR029441">
    <property type="entry name" value="Cass2"/>
</dbReference>
<dbReference type="InterPro" id="IPR053182">
    <property type="entry name" value="YobU-like_regulator"/>
</dbReference>
<proteinExistence type="predicted"/>
<dbReference type="Gene3D" id="3.20.80.10">
    <property type="entry name" value="Regulatory factor, effector binding domain"/>
    <property type="match status" value="1"/>
</dbReference>